<dbReference type="EMBL" id="LT629701">
    <property type="protein sequence ID" value="SDN52958.1"/>
    <property type="molecule type" value="Genomic_DNA"/>
</dbReference>
<keyword evidence="3" id="KW-0560">Oxidoreductase</keyword>
<evidence type="ECO:0000256" key="2">
    <source>
        <dbReference type="ARBA" id="ARBA00022643"/>
    </source>
</evidence>
<feature type="domain" description="Nitroreductase" evidence="4">
    <location>
        <begin position="34"/>
        <end position="201"/>
    </location>
</feature>
<evidence type="ECO:0000313" key="6">
    <source>
        <dbReference type="Proteomes" id="UP000183376"/>
    </source>
</evidence>
<dbReference type="PANTHER" id="PTHR23026:SF90">
    <property type="entry name" value="IODOTYROSINE DEIODINASE 1"/>
    <property type="match status" value="1"/>
</dbReference>
<dbReference type="SUPFAM" id="SSF55469">
    <property type="entry name" value="FMN-dependent nitroreductase-like"/>
    <property type="match status" value="1"/>
</dbReference>
<dbReference type="CDD" id="cd02144">
    <property type="entry name" value="iodotyrosine_dehalogenase"/>
    <property type="match status" value="1"/>
</dbReference>
<dbReference type="PANTHER" id="PTHR23026">
    <property type="entry name" value="NADPH NITROREDUCTASE"/>
    <property type="match status" value="1"/>
</dbReference>
<dbReference type="Pfam" id="PF00881">
    <property type="entry name" value="Nitroreductase"/>
    <property type="match status" value="1"/>
</dbReference>
<dbReference type="GO" id="GO:0016491">
    <property type="term" value="F:oxidoreductase activity"/>
    <property type="evidence" value="ECO:0007669"/>
    <property type="project" value="UniProtKB-KW"/>
</dbReference>
<dbReference type="Gene3D" id="3.40.109.10">
    <property type="entry name" value="NADH Oxidase"/>
    <property type="match status" value="1"/>
</dbReference>
<evidence type="ECO:0000256" key="3">
    <source>
        <dbReference type="ARBA" id="ARBA00023002"/>
    </source>
</evidence>
<sequence>MHGHPYRPTAYHPSRIPTDEAVEIAERFRERMNERRTVRAFSTEPVPEQLVLDAIAVANTAPSGAHQQPWTFVLVHDPVVRQQIREAAEREERISYDGRLGEEWLSALRPLGTDEHKPHLTDAPHLLVVFEQRYGVRPDGSSYKHYYVGESVGIAVGMLLTALHLSGLSALTHTPSPMGFLREVLNRPRNEKAFAVIPIGYAAEDAVVPDLVRKTLDQVVVRV</sequence>
<keyword evidence="6" id="KW-1185">Reference proteome</keyword>
<evidence type="ECO:0000259" key="4">
    <source>
        <dbReference type="Pfam" id="PF00881"/>
    </source>
</evidence>
<keyword evidence="1" id="KW-0285">Flavoprotein</keyword>
<dbReference type="Proteomes" id="UP000183376">
    <property type="component" value="Chromosome I"/>
</dbReference>
<name>A0A1H0C513_ALLAB</name>
<gene>
    <name evidence="5" type="ORF">SAMN04489726_7028</name>
</gene>
<accession>A0A1H0C513</accession>
<dbReference type="InterPro" id="IPR000415">
    <property type="entry name" value="Nitroreductase-like"/>
</dbReference>
<dbReference type="STRING" id="211114.SAMN04489726_7028"/>
<reference evidence="5 6" key="1">
    <citation type="submission" date="2016-10" db="EMBL/GenBank/DDBJ databases">
        <authorList>
            <person name="de Groot N.N."/>
        </authorList>
    </citation>
    <scope>NUCLEOTIDE SEQUENCE [LARGE SCALE GENOMIC DNA]</scope>
    <source>
        <strain evidence="5 6">DSM 44149</strain>
    </source>
</reference>
<evidence type="ECO:0000256" key="1">
    <source>
        <dbReference type="ARBA" id="ARBA00022630"/>
    </source>
</evidence>
<keyword evidence="2" id="KW-0288">FMN</keyword>
<dbReference type="AlphaFoldDB" id="A0A1H0C513"/>
<dbReference type="InterPro" id="IPR029479">
    <property type="entry name" value="Nitroreductase"/>
</dbReference>
<protein>
    <submittedName>
        <fullName evidence="5">Nitroreductase</fullName>
    </submittedName>
</protein>
<proteinExistence type="predicted"/>
<organism evidence="5 6">
    <name type="scientific">Allokutzneria albata</name>
    <name type="common">Kibdelosporangium albatum</name>
    <dbReference type="NCBI Taxonomy" id="211114"/>
    <lineage>
        <taxon>Bacteria</taxon>
        <taxon>Bacillati</taxon>
        <taxon>Actinomycetota</taxon>
        <taxon>Actinomycetes</taxon>
        <taxon>Pseudonocardiales</taxon>
        <taxon>Pseudonocardiaceae</taxon>
        <taxon>Allokutzneria</taxon>
    </lineage>
</organism>
<dbReference type="eggNOG" id="COG0778">
    <property type="taxonomic scope" value="Bacteria"/>
</dbReference>
<dbReference type="InterPro" id="IPR050627">
    <property type="entry name" value="Nitroreductase/BluB"/>
</dbReference>
<evidence type="ECO:0000313" key="5">
    <source>
        <dbReference type="EMBL" id="SDN52958.1"/>
    </source>
</evidence>